<reference evidence="3" key="1">
    <citation type="submission" date="2013-04" db="EMBL/GenBank/DDBJ databases">
        <authorList>
            <person name="Qu J."/>
            <person name="Murali S.C."/>
            <person name="Bandaranaike D."/>
            <person name="Bellair M."/>
            <person name="Blankenburg K."/>
            <person name="Chao H."/>
            <person name="Dinh H."/>
            <person name="Doddapaneni H."/>
            <person name="Downs B."/>
            <person name="Dugan-Rocha S."/>
            <person name="Elkadiri S."/>
            <person name="Gnanaolivu R.D."/>
            <person name="Hernandez B."/>
            <person name="Javaid M."/>
            <person name="Jayaseelan J.C."/>
            <person name="Lee S."/>
            <person name="Li M."/>
            <person name="Ming W."/>
            <person name="Munidasa M."/>
            <person name="Muniz J."/>
            <person name="Nguyen L."/>
            <person name="Ongeri F."/>
            <person name="Osuji N."/>
            <person name="Pu L.-L."/>
            <person name="Puazo M."/>
            <person name="Qu C."/>
            <person name="Quiroz J."/>
            <person name="Raj R."/>
            <person name="Weissenberger G."/>
            <person name="Xin Y."/>
            <person name="Zou X."/>
            <person name="Han Y."/>
            <person name="Richards S."/>
            <person name="Worley K."/>
            <person name="Muzny D."/>
            <person name="Gibbs R."/>
        </authorList>
    </citation>
    <scope>NUCLEOTIDE SEQUENCE</scope>
    <source>
        <strain evidence="3">Sampled in the wild</strain>
    </source>
</reference>
<feature type="compositionally biased region" description="Low complexity" evidence="1">
    <location>
        <begin position="1"/>
        <end position="22"/>
    </location>
</feature>
<accession>A0A8K0NVM8</accession>
<organism evidence="3 4">
    <name type="scientific">Ladona fulva</name>
    <name type="common">Scarce chaser dragonfly</name>
    <name type="synonym">Libellula fulva</name>
    <dbReference type="NCBI Taxonomy" id="123851"/>
    <lineage>
        <taxon>Eukaryota</taxon>
        <taxon>Metazoa</taxon>
        <taxon>Ecdysozoa</taxon>
        <taxon>Arthropoda</taxon>
        <taxon>Hexapoda</taxon>
        <taxon>Insecta</taxon>
        <taxon>Pterygota</taxon>
        <taxon>Palaeoptera</taxon>
        <taxon>Odonata</taxon>
        <taxon>Epiprocta</taxon>
        <taxon>Anisoptera</taxon>
        <taxon>Libelluloidea</taxon>
        <taxon>Libellulidae</taxon>
        <taxon>Ladona</taxon>
    </lineage>
</organism>
<dbReference type="Gene3D" id="2.60.40.10">
    <property type="entry name" value="Immunoglobulins"/>
    <property type="match status" value="1"/>
</dbReference>
<dbReference type="CDD" id="cd00096">
    <property type="entry name" value="Ig"/>
    <property type="match status" value="1"/>
</dbReference>
<comment type="caution">
    <text evidence="3">The sequence shown here is derived from an EMBL/GenBank/DDBJ whole genome shotgun (WGS) entry which is preliminary data.</text>
</comment>
<dbReference type="InterPro" id="IPR013783">
    <property type="entry name" value="Ig-like_fold"/>
</dbReference>
<protein>
    <recommendedName>
        <fullName evidence="2">Immunoglobulin domain-containing protein</fullName>
    </recommendedName>
</protein>
<evidence type="ECO:0000256" key="1">
    <source>
        <dbReference type="SAM" id="MobiDB-lite"/>
    </source>
</evidence>
<dbReference type="OrthoDB" id="6070751at2759"/>
<evidence type="ECO:0000313" key="3">
    <source>
        <dbReference type="EMBL" id="KAG8223458.1"/>
    </source>
</evidence>
<sequence>MTVVSATTSASGSDQSGGAATGNAATPSIFLPTASHLTVRRGEDATFSVRIAPGAATPTVYSWVLDVERVKEEGWEASAASVSRERAKKGRLGKEDDIVGGAPVDRYRIAENNNVISLTLHHVTCDDAGVYTLVAKGEPGGEDLRSTPMELSVLDTEEDEEDGASGVASGMDKGEKPVFLRTLSDLAVKVGTRTRFLVEIRSPSELKSITIRKVGLWDFERASSFTASVCENRVNKF</sequence>
<name>A0A8K0NVM8_LADFU</name>
<proteinExistence type="predicted"/>
<dbReference type="Proteomes" id="UP000792457">
    <property type="component" value="Unassembled WGS sequence"/>
</dbReference>
<reference evidence="3" key="2">
    <citation type="submission" date="2017-10" db="EMBL/GenBank/DDBJ databases">
        <title>Ladona fulva Genome sequencing and assembly.</title>
        <authorList>
            <person name="Murali S."/>
            <person name="Richards S."/>
            <person name="Bandaranaike D."/>
            <person name="Bellair M."/>
            <person name="Blankenburg K."/>
            <person name="Chao H."/>
            <person name="Dinh H."/>
            <person name="Doddapaneni H."/>
            <person name="Dugan-Rocha S."/>
            <person name="Elkadiri S."/>
            <person name="Gnanaolivu R."/>
            <person name="Hernandez B."/>
            <person name="Skinner E."/>
            <person name="Javaid M."/>
            <person name="Lee S."/>
            <person name="Li M."/>
            <person name="Ming W."/>
            <person name="Munidasa M."/>
            <person name="Muniz J."/>
            <person name="Nguyen L."/>
            <person name="Hughes D."/>
            <person name="Osuji N."/>
            <person name="Pu L.-L."/>
            <person name="Puazo M."/>
            <person name="Qu C."/>
            <person name="Quiroz J."/>
            <person name="Raj R."/>
            <person name="Weissenberger G."/>
            <person name="Xin Y."/>
            <person name="Zou X."/>
            <person name="Han Y."/>
            <person name="Worley K."/>
            <person name="Muzny D."/>
            <person name="Gibbs R."/>
        </authorList>
    </citation>
    <scope>NUCLEOTIDE SEQUENCE</scope>
    <source>
        <strain evidence="3">Sampled in the wild</strain>
    </source>
</reference>
<gene>
    <name evidence="3" type="ORF">J437_LFUL001951</name>
</gene>
<dbReference type="EMBL" id="KZ308161">
    <property type="protein sequence ID" value="KAG8223458.1"/>
    <property type="molecule type" value="Genomic_DNA"/>
</dbReference>
<feature type="domain" description="Immunoglobulin" evidence="2">
    <location>
        <begin position="34"/>
        <end position="154"/>
    </location>
</feature>
<feature type="region of interest" description="Disordered" evidence="1">
    <location>
        <begin position="1"/>
        <end position="25"/>
    </location>
</feature>
<dbReference type="InterPro" id="IPR003599">
    <property type="entry name" value="Ig_sub"/>
</dbReference>
<dbReference type="InterPro" id="IPR036179">
    <property type="entry name" value="Ig-like_dom_sf"/>
</dbReference>
<dbReference type="AlphaFoldDB" id="A0A8K0NVM8"/>
<evidence type="ECO:0000313" key="4">
    <source>
        <dbReference type="Proteomes" id="UP000792457"/>
    </source>
</evidence>
<evidence type="ECO:0000259" key="2">
    <source>
        <dbReference type="SMART" id="SM00409"/>
    </source>
</evidence>
<dbReference type="SMART" id="SM00409">
    <property type="entry name" value="IG"/>
    <property type="match status" value="1"/>
</dbReference>
<keyword evidence="4" id="KW-1185">Reference proteome</keyword>
<dbReference type="SUPFAM" id="SSF48726">
    <property type="entry name" value="Immunoglobulin"/>
    <property type="match status" value="1"/>
</dbReference>